<accession>A0A5B3GIC9</accession>
<organism evidence="2 3">
    <name type="scientific">Alistipes shahii</name>
    <dbReference type="NCBI Taxonomy" id="328814"/>
    <lineage>
        <taxon>Bacteria</taxon>
        <taxon>Pseudomonadati</taxon>
        <taxon>Bacteroidota</taxon>
        <taxon>Bacteroidia</taxon>
        <taxon>Bacteroidales</taxon>
        <taxon>Rikenellaceae</taxon>
        <taxon>Alistipes</taxon>
    </lineage>
</organism>
<name>A0A5B3GIC9_9BACT</name>
<evidence type="ECO:0000313" key="3">
    <source>
        <dbReference type="Proteomes" id="UP000322658"/>
    </source>
</evidence>
<comment type="caution">
    <text evidence="2">The sequence shown here is derived from an EMBL/GenBank/DDBJ whole genome shotgun (WGS) entry which is preliminary data.</text>
</comment>
<feature type="transmembrane region" description="Helical" evidence="1">
    <location>
        <begin position="5"/>
        <end position="25"/>
    </location>
</feature>
<evidence type="ECO:0000313" key="2">
    <source>
        <dbReference type="EMBL" id="KAA2373271.1"/>
    </source>
</evidence>
<dbReference type="AlphaFoldDB" id="A0A5B3GIC9"/>
<dbReference type="Proteomes" id="UP000322658">
    <property type="component" value="Unassembled WGS sequence"/>
</dbReference>
<sequence>MKKFLLTILGIAIYILLGWLIKDIVSANYSNPMDMLVSDMIKHEALIYCILAVGYVFVIQCFVYQNSDGNEAGMWLPIGLCVASYFLLTTLSLSSGLIIAYNLLNVIAIVIGCYMDK</sequence>
<proteinExistence type="predicted"/>
<evidence type="ECO:0000256" key="1">
    <source>
        <dbReference type="SAM" id="Phobius"/>
    </source>
</evidence>
<dbReference type="RefSeq" id="WP_042493093.1">
    <property type="nucleotide sequence ID" value="NZ_VVXJ01000036.1"/>
</dbReference>
<keyword evidence="1" id="KW-0812">Transmembrane</keyword>
<dbReference type="EMBL" id="VVXJ01000036">
    <property type="protein sequence ID" value="KAA2373271.1"/>
    <property type="molecule type" value="Genomic_DNA"/>
</dbReference>
<protein>
    <submittedName>
        <fullName evidence="2">Uncharacterized protein</fullName>
    </submittedName>
</protein>
<reference evidence="2 3" key="1">
    <citation type="journal article" date="2019" name="Nat. Med.">
        <title>A library of human gut bacterial isolates paired with longitudinal multiomics data enables mechanistic microbiome research.</title>
        <authorList>
            <person name="Poyet M."/>
            <person name="Groussin M."/>
            <person name="Gibbons S.M."/>
            <person name="Avila-Pacheco J."/>
            <person name="Jiang X."/>
            <person name="Kearney S.M."/>
            <person name="Perrotta A.R."/>
            <person name="Berdy B."/>
            <person name="Zhao S."/>
            <person name="Lieberman T.D."/>
            <person name="Swanson P.K."/>
            <person name="Smith M."/>
            <person name="Roesemann S."/>
            <person name="Alexander J.E."/>
            <person name="Rich S.A."/>
            <person name="Livny J."/>
            <person name="Vlamakis H."/>
            <person name="Clish C."/>
            <person name="Bullock K."/>
            <person name="Deik A."/>
            <person name="Scott J."/>
            <person name="Pierce K.A."/>
            <person name="Xavier R.J."/>
            <person name="Alm E.J."/>
        </authorList>
    </citation>
    <scope>NUCLEOTIDE SEQUENCE [LARGE SCALE GENOMIC DNA]</scope>
    <source>
        <strain evidence="2 3">BIOML-A1</strain>
    </source>
</reference>
<feature type="transmembrane region" description="Helical" evidence="1">
    <location>
        <begin position="45"/>
        <end position="65"/>
    </location>
</feature>
<keyword evidence="1" id="KW-0472">Membrane</keyword>
<keyword evidence="1" id="KW-1133">Transmembrane helix</keyword>
<gene>
    <name evidence="2" type="ORF">F2Y07_12880</name>
</gene>